<evidence type="ECO:0000259" key="2">
    <source>
        <dbReference type="PROSITE" id="PS50943"/>
    </source>
</evidence>
<organism evidence="3 4">
    <name type="scientific">Streptomyces dangxiongensis</name>
    <dbReference type="NCBI Taxonomy" id="1442032"/>
    <lineage>
        <taxon>Bacteria</taxon>
        <taxon>Bacillati</taxon>
        <taxon>Actinomycetota</taxon>
        <taxon>Actinomycetes</taxon>
        <taxon>Kitasatosporales</taxon>
        <taxon>Streptomycetaceae</taxon>
        <taxon>Streptomyces</taxon>
    </lineage>
</organism>
<dbReference type="SUPFAM" id="SSF47413">
    <property type="entry name" value="lambda repressor-like DNA-binding domains"/>
    <property type="match status" value="1"/>
</dbReference>
<dbReference type="Pfam" id="PF01381">
    <property type="entry name" value="HTH_3"/>
    <property type="match status" value="1"/>
</dbReference>
<reference evidence="3 4" key="1">
    <citation type="submission" date="2018-10" db="EMBL/GenBank/DDBJ databases">
        <title>The genome of Streptomyces dangxiongensis Z022.</title>
        <authorList>
            <person name="Zhang B."/>
        </authorList>
    </citation>
    <scope>NUCLEOTIDE SEQUENCE [LARGE SCALE GENOMIC DNA]</scope>
    <source>
        <strain evidence="3 4">Z022</strain>
    </source>
</reference>
<dbReference type="AlphaFoldDB" id="A0A3G2JKS3"/>
<proteinExistence type="predicted"/>
<name>A0A3G2JKS3_9ACTN</name>
<evidence type="ECO:0000313" key="3">
    <source>
        <dbReference type="EMBL" id="AYN41169.1"/>
    </source>
</evidence>
<keyword evidence="4" id="KW-1185">Reference proteome</keyword>
<dbReference type="InterPro" id="IPR001387">
    <property type="entry name" value="Cro/C1-type_HTH"/>
</dbReference>
<dbReference type="Proteomes" id="UP000268329">
    <property type="component" value="Chromosome"/>
</dbReference>
<dbReference type="InterPro" id="IPR010982">
    <property type="entry name" value="Lambda_DNA-bd_dom_sf"/>
</dbReference>
<accession>A0A3G2JKS3</accession>
<dbReference type="KEGG" id="sdd:D9753_22395"/>
<dbReference type="CDD" id="cd00093">
    <property type="entry name" value="HTH_XRE"/>
    <property type="match status" value="1"/>
</dbReference>
<protein>
    <submittedName>
        <fullName evidence="3">XRE family transcriptional regulator</fullName>
    </submittedName>
</protein>
<dbReference type="GO" id="GO:0003677">
    <property type="term" value="F:DNA binding"/>
    <property type="evidence" value="ECO:0007669"/>
    <property type="project" value="InterPro"/>
</dbReference>
<dbReference type="OrthoDB" id="3197212at2"/>
<evidence type="ECO:0000256" key="1">
    <source>
        <dbReference type="SAM" id="MobiDB-lite"/>
    </source>
</evidence>
<gene>
    <name evidence="3" type="ORF">D9753_22395</name>
</gene>
<sequence>MRHTRRRTRAAQPQPARRVRPLRHRHQTYSRIEHRHSSPKLDTLIRIADAIGVQLVQSVDEPPPRWG</sequence>
<feature type="domain" description="HTH cro/C1-type" evidence="2">
    <location>
        <begin position="26"/>
        <end position="58"/>
    </location>
</feature>
<evidence type="ECO:0000313" key="4">
    <source>
        <dbReference type="Proteomes" id="UP000268329"/>
    </source>
</evidence>
<dbReference type="Gene3D" id="1.10.260.40">
    <property type="entry name" value="lambda repressor-like DNA-binding domains"/>
    <property type="match status" value="1"/>
</dbReference>
<dbReference type="PROSITE" id="PS50943">
    <property type="entry name" value="HTH_CROC1"/>
    <property type="match status" value="1"/>
</dbReference>
<dbReference type="EMBL" id="CP033073">
    <property type="protein sequence ID" value="AYN41169.1"/>
    <property type="molecule type" value="Genomic_DNA"/>
</dbReference>
<feature type="region of interest" description="Disordered" evidence="1">
    <location>
        <begin position="1"/>
        <end position="20"/>
    </location>
</feature>